<dbReference type="PROSITE" id="PS50975">
    <property type="entry name" value="ATP_GRASP"/>
    <property type="match status" value="1"/>
</dbReference>
<name>A0A6G0WNF6_9STRA</name>
<dbReference type="GO" id="GO:0046872">
    <property type="term" value="F:metal ion binding"/>
    <property type="evidence" value="ECO:0007669"/>
    <property type="project" value="InterPro"/>
</dbReference>
<evidence type="ECO:0000313" key="7">
    <source>
        <dbReference type="EMBL" id="KAF0728853.1"/>
    </source>
</evidence>
<evidence type="ECO:0000256" key="3">
    <source>
        <dbReference type="ARBA" id="ARBA00022840"/>
    </source>
</evidence>
<dbReference type="PANTHER" id="PTHR43585:SF2">
    <property type="entry name" value="ATP-GRASP ENZYME FSQD"/>
    <property type="match status" value="1"/>
</dbReference>
<evidence type="ECO:0000256" key="1">
    <source>
        <dbReference type="ARBA" id="ARBA00022598"/>
    </source>
</evidence>
<sequence>MLPKKFFVVGMSLSLSTAQSLVNQLALQMHRLMSQALQLLRSFTEVSVLPLVIYVDVDLESTVEAMMPLGIIQVLAGCETGVALADVLSDRMGLTSNGASKAVARRNKFAMGEAIRAAGLRAVKQCEAATWKAVVDFIEYDLQPTPFQVILKPSESAGGDAVYLCTCWNDVQEAFDQIQGSTNQLGITNSAVLVQEYLVGTEYVVDTVSQHGVHKVVAIWEYEKGPANNAPFVYFVVRLMDPSESPRVSAIVNYILQVLDALHIAHGPAHAEVKWVVNEPCLVETGARCHGNNGTFIPTVDQCIGYNQVTATLDSYIDEQAFNALPAMPPKLRVHGCEVSLVSYARGFIESCPGYDVVESLASYHRRYMLTHVGHMLVPTVDVFTKPGSIWLLHESKDVIEDDIKTIRELERDGFWKIKED</sequence>
<evidence type="ECO:0000259" key="6">
    <source>
        <dbReference type="PROSITE" id="PS50975"/>
    </source>
</evidence>
<dbReference type="Gene3D" id="3.30.470.20">
    <property type="entry name" value="ATP-grasp fold, B domain"/>
    <property type="match status" value="1"/>
</dbReference>
<keyword evidence="2 4" id="KW-0547">Nucleotide-binding</keyword>
<protein>
    <recommendedName>
        <fullName evidence="6">ATP-grasp domain-containing protein</fullName>
    </recommendedName>
</protein>
<dbReference type="Pfam" id="PF13535">
    <property type="entry name" value="ATP-grasp_4"/>
    <property type="match status" value="1"/>
</dbReference>
<feature type="domain" description="ATP-grasp" evidence="6">
    <location>
        <begin position="112"/>
        <end position="317"/>
    </location>
</feature>
<keyword evidence="8" id="KW-1185">Reference proteome</keyword>
<keyword evidence="1" id="KW-0436">Ligase</keyword>
<dbReference type="VEuPathDB" id="FungiDB:AeMF1_001249"/>
<dbReference type="SUPFAM" id="SSF56059">
    <property type="entry name" value="Glutathione synthetase ATP-binding domain-like"/>
    <property type="match status" value="1"/>
</dbReference>
<gene>
    <name evidence="7" type="ORF">Ae201684_013422</name>
</gene>
<organism evidence="7 8">
    <name type="scientific">Aphanomyces euteiches</name>
    <dbReference type="NCBI Taxonomy" id="100861"/>
    <lineage>
        <taxon>Eukaryota</taxon>
        <taxon>Sar</taxon>
        <taxon>Stramenopiles</taxon>
        <taxon>Oomycota</taxon>
        <taxon>Saprolegniomycetes</taxon>
        <taxon>Saprolegniales</taxon>
        <taxon>Verrucalvaceae</taxon>
        <taxon>Aphanomyces</taxon>
    </lineage>
</organism>
<evidence type="ECO:0000256" key="2">
    <source>
        <dbReference type="ARBA" id="ARBA00022741"/>
    </source>
</evidence>
<dbReference type="InterPro" id="IPR052032">
    <property type="entry name" value="ATP-dep_AA_Ligase"/>
</dbReference>
<reference evidence="7 8" key="1">
    <citation type="submission" date="2019-07" db="EMBL/GenBank/DDBJ databases">
        <title>Genomics analysis of Aphanomyces spp. identifies a new class of oomycete effector associated with host adaptation.</title>
        <authorList>
            <person name="Gaulin E."/>
        </authorList>
    </citation>
    <scope>NUCLEOTIDE SEQUENCE [LARGE SCALE GENOMIC DNA]</scope>
    <source>
        <strain evidence="7 8">ATCC 201684</strain>
    </source>
</reference>
<feature type="signal peptide" evidence="5">
    <location>
        <begin position="1"/>
        <end position="18"/>
    </location>
</feature>
<dbReference type="GO" id="GO:0016874">
    <property type="term" value="F:ligase activity"/>
    <property type="evidence" value="ECO:0007669"/>
    <property type="project" value="UniProtKB-KW"/>
</dbReference>
<proteinExistence type="predicted"/>
<dbReference type="InterPro" id="IPR011761">
    <property type="entry name" value="ATP-grasp"/>
</dbReference>
<feature type="chain" id="PRO_5026084083" description="ATP-grasp domain-containing protein" evidence="5">
    <location>
        <begin position="19"/>
        <end position="421"/>
    </location>
</feature>
<dbReference type="Proteomes" id="UP000481153">
    <property type="component" value="Unassembled WGS sequence"/>
</dbReference>
<evidence type="ECO:0000256" key="5">
    <source>
        <dbReference type="SAM" id="SignalP"/>
    </source>
</evidence>
<evidence type="ECO:0000313" key="8">
    <source>
        <dbReference type="Proteomes" id="UP000481153"/>
    </source>
</evidence>
<dbReference type="PANTHER" id="PTHR43585">
    <property type="entry name" value="FUMIPYRROLE BIOSYNTHESIS PROTEIN C"/>
    <property type="match status" value="1"/>
</dbReference>
<dbReference type="EMBL" id="VJMJ01000172">
    <property type="protein sequence ID" value="KAF0728853.1"/>
    <property type="molecule type" value="Genomic_DNA"/>
</dbReference>
<dbReference type="AlphaFoldDB" id="A0A6G0WNF6"/>
<accession>A0A6G0WNF6</accession>
<keyword evidence="3 4" id="KW-0067">ATP-binding</keyword>
<comment type="caution">
    <text evidence="7">The sequence shown here is derived from an EMBL/GenBank/DDBJ whole genome shotgun (WGS) entry which is preliminary data.</text>
</comment>
<keyword evidence="5" id="KW-0732">Signal</keyword>
<dbReference type="GO" id="GO:0005524">
    <property type="term" value="F:ATP binding"/>
    <property type="evidence" value="ECO:0007669"/>
    <property type="project" value="UniProtKB-UniRule"/>
</dbReference>
<evidence type="ECO:0000256" key="4">
    <source>
        <dbReference type="PROSITE-ProRule" id="PRU00409"/>
    </source>
</evidence>
<dbReference type="NCBIfam" id="NF005543">
    <property type="entry name" value="PRK07206.1"/>
    <property type="match status" value="1"/>
</dbReference>